<protein>
    <recommendedName>
        <fullName evidence="1">Glucanase</fullName>
        <ecNumber evidence="1">3.2.1.-</ecNumber>
    </recommendedName>
</protein>
<evidence type="ECO:0000313" key="4">
    <source>
        <dbReference type="Proteomes" id="UP000266915"/>
    </source>
</evidence>
<evidence type="ECO:0000313" key="3">
    <source>
        <dbReference type="EMBL" id="ROR82295.1"/>
    </source>
</evidence>
<keyword evidence="1" id="KW-0378">Hydrolase</keyword>
<dbReference type="Gene3D" id="3.20.20.40">
    <property type="entry name" value="1, 4-beta cellobiohydrolase"/>
    <property type="match status" value="1"/>
</dbReference>
<keyword evidence="1" id="KW-0624">Polysaccharide degradation</keyword>
<dbReference type="PANTHER" id="PTHR34876">
    <property type="match status" value="1"/>
</dbReference>
<dbReference type="PANTHER" id="PTHR34876:SF4">
    <property type="entry name" value="1,4-BETA-D-GLUCAN CELLOBIOHYDROLASE C-RELATED"/>
    <property type="match status" value="1"/>
</dbReference>
<dbReference type="SUPFAM" id="SSF51989">
    <property type="entry name" value="Glycosyl hydrolases family 6, cellulases"/>
    <property type="match status" value="1"/>
</dbReference>
<feature type="region of interest" description="Disordered" evidence="2">
    <location>
        <begin position="63"/>
        <end position="91"/>
    </location>
</feature>
<dbReference type="EMBL" id="RKHL01000001">
    <property type="protein sequence ID" value="ROR82295.1"/>
    <property type="molecule type" value="Genomic_DNA"/>
</dbReference>
<name>A0A3N2C450_9MICO</name>
<gene>
    <name evidence="3" type="ORF">EDD42_2383</name>
</gene>
<dbReference type="InterPro" id="IPR016288">
    <property type="entry name" value="Beta_cellobiohydrolase"/>
</dbReference>
<dbReference type="Pfam" id="PF01341">
    <property type="entry name" value="Glyco_hydro_6"/>
    <property type="match status" value="1"/>
</dbReference>
<dbReference type="EC" id="3.2.1.-" evidence="1"/>
<comment type="similarity">
    <text evidence="1">Belongs to the glycosyl hydrolase family 6.</text>
</comment>
<accession>A0A3N2C450</accession>
<dbReference type="RefSeq" id="WP_085513221.1">
    <property type="nucleotide sequence ID" value="NZ_FXAP01000005.1"/>
</dbReference>
<dbReference type="PRINTS" id="PR00733">
    <property type="entry name" value="GLHYDRLASE6"/>
</dbReference>
<keyword evidence="1" id="KW-0326">Glycosidase</keyword>
<dbReference type="AlphaFoldDB" id="A0A3N2C450"/>
<dbReference type="InterPro" id="IPR036434">
    <property type="entry name" value="Beta_cellobiohydrolase_sf"/>
</dbReference>
<dbReference type="GO" id="GO:0004553">
    <property type="term" value="F:hydrolase activity, hydrolyzing O-glycosyl compounds"/>
    <property type="evidence" value="ECO:0007669"/>
    <property type="project" value="InterPro"/>
</dbReference>
<dbReference type="Proteomes" id="UP000266915">
    <property type="component" value="Unassembled WGS sequence"/>
</dbReference>
<proteinExistence type="inferred from homology"/>
<comment type="caution">
    <text evidence="3">The sequence shown here is derived from an EMBL/GenBank/DDBJ whole genome shotgun (WGS) entry which is preliminary data.</text>
</comment>
<reference evidence="3 4" key="1">
    <citation type="submission" date="2018-11" db="EMBL/GenBank/DDBJ databases">
        <title>Sequencing the genomes of 1000 actinobacteria strains.</title>
        <authorList>
            <person name="Klenk H.-P."/>
        </authorList>
    </citation>
    <scope>NUCLEOTIDE SEQUENCE [LARGE SCALE GENOMIC DNA]</scope>
    <source>
        <strain evidence="3 4">DSM 14012</strain>
    </source>
</reference>
<keyword evidence="4" id="KW-1185">Reference proteome</keyword>
<organism evidence="3 4">
    <name type="scientific">Plantibacter flavus</name>
    <dbReference type="NCBI Taxonomy" id="150123"/>
    <lineage>
        <taxon>Bacteria</taxon>
        <taxon>Bacillati</taxon>
        <taxon>Actinomycetota</taxon>
        <taxon>Actinomycetes</taxon>
        <taxon>Micrococcales</taxon>
        <taxon>Microbacteriaceae</taxon>
        <taxon>Plantibacter</taxon>
    </lineage>
</organism>
<keyword evidence="1" id="KW-0136">Cellulose degradation</keyword>
<dbReference type="GO" id="GO:0030245">
    <property type="term" value="P:cellulose catabolic process"/>
    <property type="evidence" value="ECO:0007669"/>
    <property type="project" value="UniProtKB-KW"/>
</dbReference>
<sequence length="353" mass="36666">MPRTPRDRRRTRTAVALGVVAVLLAGGALAVSLVSRVPNAAAGPFDGAQLYVDPSSLAARAAAADPAAAAEEPTSSATAGTSGGSNGDPSDVAQQLAAAERLAAEPTAIWLVPERYPIATVRNTVSEVVRSAERSGSMPVFTVYGIPERDCGNQSAGGLSSDEYQDWVAEIVAALADHRVAVILEPDAVALAPDCGDRTARMRQLAAATEQFADASVPVYLDGGHSDWRPPAEMAELLREAGVADATGFATNVSNYNTTEDEIAYAEELSGLLDGAHYVIDTSRNGSGSNGEWCNPSGRTVGQQPLTARAEHLDANLWVKAPGESDGACNGGPLAGVWWPEQAVQLAKGFSAW</sequence>
<keyword evidence="1" id="KW-0119">Carbohydrate metabolism</keyword>
<feature type="compositionally biased region" description="Low complexity" evidence="2">
    <location>
        <begin position="63"/>
        <end position="80"/>
    </location>
</feature>
<evidence type="ECO:0000256" key="2">
    <source>
        <dbReference type="SAM" id="MobiDB-lite"/>
    </source>
</evidence>
<evidence type="ECO:0000256" key="1">
    <source>
        <dbReference type="RuleBase" id="RU361186"/>
    </source>
</evidence>